<feature type="binding site" evidence="10">
    <location>
        <position position="1156"/>
    </location>
    <ligand>
        <name>ATP</name>
        <dbReference type="ChEBI" id="CHEBI:30616"/>
    </ligand>
</feature>
<feature type="compositionally biased region" description="Polar residues" evidence="11">
    <location>
        <begin position="368"/>
        <end position="392"/>
    </location>
</feature>
<name>A0AAV2CS72_9ROSI</name>
<dbReference type="FunFam" id="3.30.200.20:FF:000081">
    <property type="entry name" value="Octicosapeptide/phox/Bem1p domain kinase superfamily protein"/>
    <property type="match status" value="1"/>
</dbReference>
<dbReference type="GO" id="GO:0009734">
    <property type="term" value="P:auxin-activated signaling pathway"/>
    <property type="evidence" value="ECO:0007669"/>
    <property type="project" value="UniProtKB-KW"/>
</dbReference>
<dbReference type="Pfam" id="PF07714">
    <property type="entry name" value="PK_Tyr_Ser-Thr"/>
    <property type="match status" value="1"/>
</dbReference>
<dbReference type="SMART" id="SM00666">
    <property type="entry name" value="PB1"/>
    <property type="match status" value="1"/>
</dbReference>
<dbReference type="InterPro" id="IPR017441">
    <property type="entry name" value="Protein_kinase_ATP_BS"/>
</dbReference>
<keyword evidence="2" id="KW-0963">Cytoplasm</keyword>
<comment type="subcellular location">
    <subcellularLocation>
        <location evidence="1">Cytoplasm</location>
    </subcellularLocation>
</comment>
<accession>A0AAV2CS72</accession>
<dbReference type="PROSITE" id="PS00107">
    <property type="entry name" value="PROTEIN_KINASE_ATP"/>
    <property type="match status" value="1"/>
</dbReference>
<dbReference type="EMBL" id="OZ034814">
    <property type="protein sequence ID" value="CAL1358949.1"/>
    <property type="molecule type" value="Genomic_DNA"/>
</dbReference>
<dbReference type="GO" id="GO:0004674">
    <property type="term" value="F:protein serine/threonine kinase activity"/>
    <property type="evidence" value="ECO:0007669"/>
    <property type="project" value="UniProtKB-KW"/>
</dbReference>
<dbReference type="GO" id="GO:0005524">
    <property type="term" value="F:ATP binding"/>
    <property type="evidence" value="ECO:0007669"/>
    <property type="project" value="UniProtKB-UniRule"/>
</dbReference>
<evidence type="ECO:0000313" key="14">
    <source>
        <dbReference type="Proteomes" id="UP001497516"/>
    </source>
</evidence>
<dbReference type="PRINTS" id="PR00109">
    <property type="entry name" value="TYRKINASE"/>
</dbReference>
<dbReference type="CDD" id="cd13999">
    <property type="entry name" value="STKc_MAP3K-like"/>
    <property type="match status" value="1"/>
</dbReference>
<evidence type="ECO:0000256" key="1">
    <source>
        <dbReference type="ARBA" id="ARBA00004496"/>
    </source>
</evidence>
<evidence type="ECO:0000256" key="10">
    <source>
        <dbReference type="PROSITE-ProRule" id="PRU10141"/>
    </source>
</evidence>
<keyword evidence="9" id="KW-0927">Auxin signaling pathway</keyword>
<dbReference type="Proteomes" id="UP001497516">
    <property type="component" value="Chromosome 10"/>
</dbReference>
<feature type="compositionally biased region" description="Polar residues" evidence="11">
    <location>
        <begin position="147"/>
        <end position="156"/>
    </location>
</feature>
<dbReference type="GO" id="GO:0010928">
    <property type="term" value="P:regulation of auxin mediated signaling pathway"/>
    <property type="evidence" value="ECO:0007669"/>
    <property type="project" value="UniProtKB-ARBA"/>
</dbReference>
<dbReference type="Pfam" id="PF00564">
    <property type="entry name" value="PB1"/>
    <property type="match status" value="1"/>
</dbReference>
<dbReference type="SUPFAM" id="SSF56112">
    <property type="entry name" value="Protein kinase-like (PK-like)"/>
    <property type="match status" value="1"/>
</dbReference>
<dbReference type="SMART" id="SM00220">
    <property type="entry name" value="S_TKc"/>
    <property type="match status" value="1"/>
</dbReference>
<proteinExistence type="predicted"/>
<evidence type="ECO:0000256" key="5">
    <source>
        <dbReference type="ARBA" id="ARBA00022679"/>
    </source>
</evidence>
<dbReference type="InterPro" id="IPR008271">
    <property type="entry name" value="Ser/Thr_kinase_AS"/>
</dbReference>
<evidence type="ECO:0000256" key="11">
    <source>
        <dbReference type="SAM" id="MobiDB-lite"/>
    </source>
</evidence>
<keyword evidence="7" id="KW-0418">Kinase</keyword>
<gene>
    <name evidence="13" type="ORF">LTRI10_LOCUS6470</name>
</gene>
<feature type="compositionally biased region" description="Basic and acidic residues" evidence="11">
    <location>
        <begin position="1068"/>
        <end position="1092"/>
    </location>
</feature>
<feature type="region of interest" description="Disordered" evidence="11">
    <location>
        <begin position="925"/>
        <end position="948"/>
    </location>
</feature>
<keyword evidence="5" id="KW-0808">Transferase</keyword>
<dbReference type="FunFam" id="3.10.20.90:FF:000058">
    <property type="entry name" value="Octicosapeptide/phox/Bem1p domain kinase superfamily protein"/>
    <property type="match status" value="1"/>
</dbReference>
<dbReference type="CDD" id="cd06410">
    <property type="entry name" value="PB1_UP2"/>
    <property type="match status" value="1"/>
</dbReference>
<evidence type="ECO:0000256" key="7">
    <source>
        <dbReference type="ARBA" id="ARBA00022777"/>
    </source>
</evidence>
<feature type="region of interest" description="Disordered" evidence="11">
    <location>
        <begin position="147"/>
        <end position="190"/>
    </location>
</feature>
<reference evidence="13 14" key="1">
    <citation type="submission" date="2024-04" db="EMBL/GenBank/DDBJ databases">
        <authorList>
            <person name="Fracassetti M."/>
        </authorList>
    </citation>
    <scope>NUCLEOTIDE SEQUENCE [LARGE SCALE GENOMIC DNA]</scope>
</reference>
<evidence type="ECO:0000256" key="2">
    <source>
        <dbReference type="ARBA" id="ARBA00022490"/>
    </source>
</evidence>
<sequence>MAFDHNLVSKDLRPVNVARPLIDDTRIGVVGGMTNTAPNSATAGVTVMSPEFFTAAPEGTIPIYYQASGVPDSGGFVGVGYRNVAPAAVAQWVPVAAAGNVNIGVTAPAAVGYGYNPNNLGNRVVGNAVDQASTEMLVGGFGYNPRTSPNSNNDMLNSGYGYSPSASNRGSGGGGGVDHTSEDGGDDSVSGKKVKLLCSFGGKILPRPSDGALRYVGGQTRIISMRREMTFGELMQKMVATYGQPVVMKYQLPEEDLDALVSVSCPEDLDNMLDEYEKLLERSSDGSGKLRVFLFSATELDASGMVQLGDMQDNGQRYVDAVNGIVADNGGGGMISRKESMASATSTQNSDVSGAEAVDISGFGQGELSGTPSVSGLSPMGNSVTSQDTTPRLLSVDPSPNPPLYADTSSVSLGIPLMKSGSPPALISQHEVDFERSAAPVNMSQQQMGYELPQTGMPFQSNAPHLPAYRDYVHAAPQMGYPNAQMFATAGGSLFTQQPNHDVNASLSSHQYMPGVHMTMAPSSSLAPMRPTMVQTVMQAQPTRLDHYPDEKMYGTRIMQMPVDPSYNMYQAQAPQAPQPAILGGGYGWRQVPQPEHVVFSDGMIHHQQVQYPEKTSRPDDCLMCQKALPHAHSDPVVQEQSPLSIDSVYHSLRLEESSKIRPLNRVMVTGASGEGTVGAQSEAMDLPQCAEAFHEAEKISPRKKEAPPEQPKMSAPLGMMGIQGDAQSTYELLMSTIPPSRVDDSLQQQHAVAVPHVAVGGPPPQASEGMIYESPRAPHVGNLPHVGSKENMVDSFVPHDQLKPIDGNKSATDQKAQQVVPSRELLPDSNYLKSEVLPAAEFSYLHSSQPIEPYDVAQPLYSGDPGAHLHSMVGALLDSGDVSCVNPQYVVEPVYHADKVLPVGESNSDISRLLPSTLASDVESLALSGNPPSSVSPSSRLGDVQESSDSLFSIQDPWNMRHDTHFPPPKPLKIATRKDAFSAGDPFNENNIGNAGELGPDVLLDDGISQTLCGSEHTLSSKGSEDRLIKQELQAVAEGVAASVFKSSTPSTDLTDERNPSPFEASEQPKEAAPIKDVEAQHKAKAEDLKNRQAEKVNVGFPMSEGAGRLQIIKSGDLEELFELGSGTFGTVYHGKWRGTDVAIKRINDRCFAGKPSEQERMIDDFWNEAIKLADLHHPNVVAFYGVVLDGPGGSVATVTEYMVNGSLRTALQKNERSLDKRKRLLIAMDVAFGMEYLHGKNIVHFDLKSDNLLVNLRDPHRPICKVGDLGLSKVKCQTLISGGVRGTLPWMAPELLNGSSSLVSEKVDVFSFGIVLWELLTGEEPYADLHYGAIIGGIVSNTLRPPVPDSCDPEWKALMERCWSSEPVERPSFTEIANELRAMAAKIPSRGQAPAQQGS</sequence>
<dbReference type="FunFam" id="1.10.510.10:FF:000142">
    <property type="entry name" value="Octicosapeptide/phox/Bem1p domain kinase superfamily protein"/>
    <property type="match status" value="1"/>
</dbReference>
<dbReference type="InterPro" id="IPR000270">
    <property type="entry name" value="PB1_dom"/>
</dbReference>
<evidence type="ECO:0000259" key="12">
    <source>
        <dbReference type="PROSITE" id="PS50011"/>
    </source>
</evidence>
<dbReference type="InterPro" id="IPR000719">
    <property type="entry name" value="Prot_kinase_dom"/>
</dbReference>
<feature type="domain" description="Protein kinase" evidence="12">
    <location>
        <begin position="1119"/>
        <end position="1385"/>
    </location>
</feature>
<evidence type="ECO:0000256" key="9">
    <source>
        <dbReference type="ARBA" id="ARBA00023294"/>
    </source>
</evidence>
<keyword evidence="6 10" id="KW-0547">Nucleotide-binding</keyword>
<dbReference type="GO" id="GO:0005737">
    <property type="term" value="C:cytoplasm"/>
    <property type="evidence" value="ECO:0007669"/>
    <property type="project" value="UniProtKB-SubCell"/>
</dbReference>
<evidence type="ECO:0000256" key="3">
    <source>
        <dbReference type="ARBA" id="ARBA00022527"/>
    </source>
</evidence>
<feature type="region of interest" description="Disordered" evidence="11">
    <location>
        <begin position="1048"/>
        <end position="1092"/>
    </location>
</feature>
<evidence type="ECO:0000256" key="8">
    <source>
        <dbReference type="ARBA" id="ARBA00022840"/>
    </source>
</evidence>
<keyword evidence="8 10" id="KW-0067">ATP-binding</keyword>
<feature type="compositionally biased region" description="Basic and acidic residues" evidence="11">
    <location>
        <begin position="699"/>
        <end position="708"/>
    </location>
</feature>
<dbReference type="SUPFAM" id="SSF54277">
    <property type="entry name" value="CAD &amp; PB1 domains"/>
    <property type="match status" value="1"/>
</dbReference>
<keyword evidence="4" id="KW-0597">Phosphoprotein</keyword>
<dbReference type="Gene3D" id="3.30.200.20">
    <property type="entry name" value="Phosphorylase Kinase, domain 1"/>
    <property type="match status" value="1"/>
</dbReference>
<dbReference type="InterPro" id="IPR001245">
    <property type="entry name" value="Ser-Thr/Tyr_kinase_cat_dom"/>
</dbReference>
<organism evidence="13 14">
    <name type="scientific">Linum trigynum</name>
    <dbReference type="NCBI Taxonomy" id="586398"/>
    <lineage>
        <taxon>Eukaryota</taxon>
        <taxon>Viridiplantae</taxon>
        <taxon>Streptophyta</taxon>
        <taxon>Embryophyta</taxon>
        <taxon>Tracheophyta</taxon>
        <taxon>Spermatophyta</taxon>
        <taxon>Magnoliopsida</taxon>
        <taxon>eudicotyledons</taxon>
        <taxon>Gunneridae</taxon>
        <taxon>Pentapetalae</taxon>
        <taxon>rosids</taxon>
        <taxon>fabids</taxon>
        <taxon>Malpighiales</taxon>
        <taxon>Linaceae</taxon>
        <taxon>Linum</taxon>
    </lineage>
</organism>
<evidence type="ECO:0000313" key="13">
    <source>
        <dbReference type="EMBL" id="CAL1358949.1"/>
    </source>
</evidence>
<feature type="region of interest" description="Disordered" evidence="11">
    <location>
        <begin position="699"/>
        <end position="718"/>
    </location>
</feature>
<evidence type="ECO:0000256" key="4">
    <source>
        <dbReference type="ARBA" id="ARBA00022553"/>
    </source>
</evidence>
<feature type="region of interest" description="Disordered" evidence="11">
    <location>
        <begin position="363"/>
        <end position="405"/>
    </location>
</feature>
<dbReference type="Gene3D" id="3.10.20.90">
    <property type="entry name" value="Phosphatidylinositol 3-kinase Catalytic Subunit, Chain A, domain 1"/>
    <property type="match status" value="1"/>
</dbReference>
<dbReference type="PROSITE" id="PS50011">
    <property type="entry name" value="PROTEIN_KINASE_DOM"/>
    <property type="match status" value="1"/>
</dbReference>
<dbReference type="PROSITE" id="PS00108">
    <property type="entry name" value="PROTEIN_KINASE_ST"/>
    <property type="match status" value="1"/>
</dbReference>
<dbReference type="PANTHER" id="PTHR23257:SF797">
    <property type="entry name" value="KINASE SUPERFAMILY WITH OCTICOSAPEPTIDE_PHOX_BEM1P DOMAIN-CONTAINING PROTEIN"/>
    <property type="match status" value="1"/>
</dbReference>
<dbReference type="InterPro" id="IPR050167">
    <property type="entry name" value="Ser_Thr_protein_kinase"/>
</dbReference>
<dbReference type="Gene3D" id="1.10.510.10">
    <property type="entry name" value="Transferase(Phosphotransferase) domain 1"/>
    <property type="match status" value="1"/>
</dbReference>
<dbReference type="PANTHER" id="PTHR23257">
    <property type="entry name" value="SERINE-THREONINE PROTEIN KINASE"/>
    <property type="match status" value="1"/>
</dbReference>
<protein>
    <recommendedName>
        <fullName evidence="12">Protein kinase domain-containing protein</fullName>
    </recommendedName>
</protein>
<keyword evidence="14" id="KW-1185">Reference proteome</keyword>
<keyword evidence="3" id="KW-0723">Serine/threonine-protein kinase</keyword>
<dbReference type="InterPro" id="IPR011009">
    <property type="entry name" value="Kinase-like_dom_sf"/>
</dbReference>
<evidence type="ECO:0000256" key="6">
    <source>
        <dbReference type="ARBA" id="ARBA00022741"/>
    </source>
</evidence>